<dbReference type="EMBL" id="CP029480">
    <property type="protein sequence ID" value="AWV97028.1"/>
    <property type="molecule type" value="Genomic_DNA"/>
</dbReference>
<dbReference type="SUPFAM" id="SSF53474">
    <property type="entry name" value="alpha/beta-Hydrolases"/>
    <property type="match status" value="1"/>
</dbReference>
<dbReference type="Pfam" id="PF00756">
    <property type="entry name" value="Esterase"/>
    <property type="match status" value="1"/>
</dbReference>
<gene>
    <name evidence="1" type="ORF">DJ013_02080</name>
</gene>
<dbReference type="KEGG" id="als:DJ013_02080"/>
<accession>A0A2Z4G7J4</accession>
<dbReference type="InterPro" id="IPR000801">
    <property type="entry name" value="Esterase-like"/>
</dbReference>
<dbReference type="AlphaFoldDB" id="A0A2Z4G7J4"/>
<proteinExistence type="predicted"/>
<organism evidence="1 2">
    <name type="scientific">Arcticibacterium luteifluviistationis</name>
    <dbReference type="NCBI Taxonomy" id="1784714"/>
    <lineage>
        <taxon>Bacteria</taxon>
        <taxon>Pseudomonadati</taxon>
        <taxon>Bacteroidota</taxon>
        <taxon>Cytophagia</taxon>
        <taxon>Cytophagales</taxon>
        <taxon>Leadbetterellaceae</taxon>
        <taxon>Arcticibacterium</taxon>
    </lineage>
</organism>
<reference evidence="1 2" key="1">
    <citation type="submission" date="2018-05" db="EMBL/GenBank/DDBJ databases">
        <title>Complete genome sequence of Arcticibacterium luteifluviistationis SM1504T, a cytophagaceae bacterium isolated from Arctic surface seawater.</title>
        <authorList>
            <person name="Li Y."/>
            <person name="Qin Q.-L."/>
        </authorList>
    </citation>
    <scope>NUCLEOTIDE SEQUENCE [LARGE SCALE GENOMIC DNA]</scope>
    <source>
        <strain evidence="1 2">SM1504</strain>
    </source>
</reference>
<dbReference type="RefSeq" id="WP_111370130.1">
    <property type="nucleotide sequence ID" value="NZ_CP029480.1"/>
</dbReference>
<sequence length="264" mass="30083">MKLFKGQEVFSKRLNRKFIYDVVVPPNYSKEQAYPLLVMNDGQDFEKLKMESVLEKFWKEGGSPFIFLGLHCNQERLAEYGTAGILDSKGRGAKAAVFKNFLLEVLIPLVSKNYKLEKSGHVFCGFSLGGLSAFDIVWETSGVFDKVGVFSGALWWRSTDYGKNYDNEKHRIIHEKVKSGAYKPNLKFWFECGTDDEKSDRDNNGVIDSIDDTRDLIKELMKKGYEPNKDIAYVEIDGGKHNQATWSKAMPGFLKWAFGTKKTP</sequence>
<dbReference type="Proteomes" id="UP000249873">
    <property type="component" value="Chromosome"/>
</dbReference>
<keyword evidence="2" id="KW-1185">Reference proteome</keyword>
<name>A0A2Z4G7J4_9BACT</name>
<dbReference type="PANTHER" id="PTHR48098:SF6">
    <property type="entry name" value="FERRI-BACILLIBACTIN ESTERASE BESA"/>
    <property type="match status" value="1"/>
</dbReference>
<dbReference type="PANTHER" id="PTHR48098">
    <property type="entry name" value="ENTEROCHELIN ESTERASE-RELATED"/>
    <property type="match status" value="1"/>
</dbReference>
<dbReference type="OrthoDB" id="9784036at2"/>
<protein>
    <submittedName>
        <fullName evidence="1">Esterase</fullName>
    </submittedName>
</protein>
<dbReference type="InterPro" id="IPR029058">
    <property type="entry name" value="AB_hydrolase_fold"/>
</dbReference>
<dbReference type="InterPro" id="IPR050583">
    <property type="entry name" value="Mycobacterial_A85_antigen"/>
</dbReference>
<evidence type="ECO:0000313" key="2">
    <source>
        <dbReference type="Proteomes" id="UP000249873"/>
    </source>
</evidence>
<dbReference type="Gene3D" id="3.40.50.1820">
    <property type="entry name" value="alpha/beta hydrolase"/>
    <property type="match status" value="1"/>
</dbReference>
<evidence type="ECO:0000313" key="1">
    <source>
        <dbReference type="EMBL" id="AWV97028.1"/>
    </source>
</evidence>